<proteinExistence type="predicted"/>
<accession>A0A1Z5IYW5</accession>
<sequence length="160" mass="18765">MTHAQMEAFQYLLQWINKLVKPNYILLFKYNDSLMTGKFYKESVEGLPSGIQNLRLIRNSEESQWYGEREITNSHLLFNFINGSRLQDFSDKYNIRLNLKYPEILFMEISQFVSNLEGDPVSQFTYDVKNEESGLKIPFLMTDSNSVFEPISLLEEVPTN</sequence>
<evidence type="ECO:0000313" key="1">
    <source>
        <dbReference type="EMBL" id="GAX06984.1"/>
    </source>
</evidence>
<evidence type="ECO:0000313" key="2">
    <source>
        <dbReference type="Proteomes" id="UP000198414"/>
    </source>
</evidence>
<dbReference type="AlphaFoldDB" id="A0A1Z5IYW5"/>
<dbReference type="OrthoDB" id="2328293at2"/>
<gene>
    <name evidence="1" type="ORF">IWT25_02332</name>
</gene>
<protein>
    <submittedName>
        <fullName evidence="1">Uncharacterized protein</fullName>
    </submittedName>
</protein>
<organism evidence="1 2">
    <name type="scientific">Secundilactobacillus pentosiphilus</name>
    <dbReference type="NCBI Taxonomy" id="1714682"/>
    <lineage>
        <taxon>Bacteria</taxon>
        <taxon>Bacillati</taxon>
        <taxon>Bacillota</taxon>
        <taxon>Bacilli</taxon>
        <taxon>Lactobacillales</taxon>
        <taxon>Lactobacillaceae</taxon>
        <taxon>Secundilactobacillus</taxon>
    </lineage>
</organism>
<dbReference type="Proteomes" id="UP000198414">
    <property type="component" value="Unassembled WGS sequence"/>
</dbReference>
<dbReference type="EMBL" id="BCMI01000031">
    <property type="protein sequence ID" value="GAX06984.1"/>
    <property type="molecule type" value="Genomic_DNA"/>
</dbReference>
<comment type="caution">
    <text evidence="1">The sequence shown here is derived from an EMBL/GenBank/DDBJ whole genome shotgun (WGS) entry which is preliminary data.</text>
</comment>
<name>A0A1Z5IYW5_9LACO</name>
<dbReference type="RefSeq" id="WP_089121889.1">
    <property type="nucleotide sequence ID" value="NZ_BCMI01000031.1"/>
</dbReference>
<reference evidence="1 2" key="1">
    <citation type="submission" date="2015-11" db="EMBL/GenBank/DDBJ databases">
        <title>Draft genome sequences of new species of the genus Lactobacillus isolated from orchardgrass silage.</title>
        <authorList>
            <person name="Tohno M."/>
            <person name="Tanizawa Y."/>
            <person name="Arita M."/>
        </authorList>
    </citation>
    <scope>NUCLEOTIDE SEQUENCE [LARGE SCALE GENOMIC DNA]</scope>
    <source>
        <strain evidence="1 2">IWT25</strain>
    </source>
</reference>